<feature type="transmembrane region" description="Helical" evidence="5">
    <location>
        <begin position="25"/>
        <end position="43"/>
    </location>
</feature>
<organism evidence="7 8">
    <name type="scientific">Diversispora eburnea</name>
    <dbReference type="NCBI Taxonomy" id="1213867"/>
    <lineage>
        <taxon>Eukaryota</taxon>
        <taxon>Fungi</taxon>
        <taxon>Fungi incertae sedis</taxon>
        <taxon>Mucoromycota</taxon>
        <taxon>Glomeromycotina</taxon>
        <taxon>Glomeromycetes</taxon>
        <taxon>Diversisporales</taxon>
        <taxon>Diversisporaceae</taxon>
        <taxon>Diversispora</taxon>
    </lineage>
</organism>
<dbReference type="AlphaFoldDB" id="A0A9N8WEZ4"/>
<sequence length="246" mass="28665">MFQIDAACIIYVIHRTYQRWKTSGYYLLMAYKIPFYMALHPLAATDNWSEPYCSIIAGGFFFWTIFNILTVGMSALVSWLIVCKKAQLNFGTYDYKIFIIPFTCYTSDQYTTVPAILLIVDILVLTLSLCCYINILNEIKTSELCNRNGHLIKAYRKILGYIVMYIVQWTPLMIYVIADVLNQERLWLYFFTVSFISMGGILNMVQYILNEGWKDKPDLLYEISRRGISQSIKSHEIETSLEVIDE</sequence>
<dbReference type="EMBL" id="CAJVPK010000278">
    <property type="protein sequence ID" value="CAG8487649.1"/>
    <property type="molecule type" value="Genomic_DNA"/>
</dbReference>
<dbReference type="GO" id="GO:0016020">
    <property type="term" value="C:membrane"/>
    <property type="evidence" value="ECO:0007669"/>
    <property type="project" value="UniProtKB-SubCell"/>
</dbReference>
<proteinExistence type="predicted"/>
<dbReference type="PROSITE" id="PS50262">
    <property type="entry name" value="G_PROTEIN_RECEP_F1_2"/>
    <property type="match status" value="1"/>
</dbReference>
<evidence type="ECO:0000313" key="8">
    <source>
        <dbReference type="Proteomes" id="UP000789706"/>
    </source>
</evidence>
<comment type="caution">
    <text evidence="7">The sequence shown here is derived from an EMBL/GenBank/DDBJ whole genome shotgun (WGS) entry which is preliminary data.</text>
</comment>
<dbReference type="Proteomes" id="UP000789706">
    <property type="component" value="Unassembled WGS sequence"/>
</dbReference>
<reference evidence="7" key="1">
    <citation type="submission" date="2021-06" db="EMBL/GenBank/DDBJ databases">
        <authorList>
            <person name="Kallberg Y."/>
            <person name="Tangrot J."/>
            <person name="Rosling A."/>
        </authorList>
    </citation>
    <scope>NUCLEOTIDE SEQUENCE</scope>
    <source>
        <strain evidence="7">AZ414A</strain>
    </source>
</reference>
<evidence type="ECO:0000256" key="3">
    <source>
        <dbReference type="ARBA" id="ARBA00022989"/>
    </source>
</evidence>
<evidence type="ECO:0000256" key="5">
    <source>
        <dbReference type="SAM" id="Phobius"/>
    </source>
</evidence>
<feature type="transmembrane region" description="Helical" evidence="5">
    <location>
        <begin position="93"/>
        <end position="110"/>
    </location>
</feature>
<evidence type="ECO:0000313" key="7">
    <source>
        <dbReference type="EMBL" id="CAG8487649.1"/>
    </source>
</evidence>
<name>A0A9N8WEZ4_9GLOM</name>
<evidence type="ECO:0000259" key="6">
    <source>
        <dbReference type="PROSITE" id="PS50262"/>
    </source>
</evidence>
<evidence type="ECO:0000256" key="1">
    <source>
        <dbReference type="ARBA" id="ARBA00004370"/>
    </source>
</evidence>
<feature type="transmembrane region" description="Helical" evidence="5">
    <location>
        <begin position="116"/>
        <end position="137"/>
    </location>
</feature>
<evidence type="ECO:0000256" key="2">
    <source>
        <dbReference type="ARBA" id="ARBA00022692"/>
    </source>
</evidence>
<comment type="subcellular location">
    <subcellularLocation>
        <location evidence="1">Membrane</location>
    </subcellularLocation>
</comment>
<feature type="transmembrane region" description="Helical" evidence="5">
    <location>
        <begin position="158"/>
        <end position="181"/>
    </location>
</feature>
<feature type="transmembrane region" description="Helical" evidence="5">
    <location>
        <begin position="55"/>
        <end position="81"/>
    </location>
</feature>
<dbReference type="InterPro" id="IPR017452">
    <property type="entry name" value="GPCR_Rhodpsn_7TM"/>
</dbReference>
<keyword evidence="3 5" id="KW-1133">Transmembrane helix</keyword>
<keyword evidence="8" id="KW-1185">Reference proteome</keyword>
<feature type="domain" description="G-protein coupled receptors family 1 profile" evidence="6">
    <location>
        <begin position="83"/>
        <end position="207"/>
    </location>
</feature>
<protein>
    <submittedName>
        <fullName evidence="7">8972_t:CDS:1</fullName>
    </submittedName>
</protein>
<dbReference type="OrthoDB" id="2357963at2759"/>
<feature type="transmembrane region" description="Helical" evidence="5">
    <location>
        <begin position="187"/>
        <end position="209"/>
    </location>
</feature>
<gene>
    <name evidence="7" type="ORF">DEBURN_LOCUS4000</name>
</gene>
<accession>A0A9N8WEZ4</accession>
<keyword evidence="2 5" id="KW-0812">Transmembrane</keyword>
<evidence type="ECO:0000256" key="4">
    <source>
        <dbReference type="ARBA" id="ARBA00023136"/>
    </source>
</evidence>
<keyword evidence="4 5" id="KW-0472">Membrane</keyword>